<proteinExistence type="inferred from homology"/>
<comment type="similarity">
    <text evidence="5">Belongs to the major facilitator superfamily. CAR1 family.</text>
</comment>
<feature type="transmembrane region" description="Helical" evidence="6">
    <location>
        <begin position="273"/>
        <end position="298"/>
    </location>
</feature>
<dbReference type="PROSITE" id="PS50850">
    <property type="entry name" value="MFS"/>
    <property type="match status" value="1"/>
</dbReference>
<dbReference type="AlphaFoldDB" id="A0A0C3GGN0"/>
<dbReference type="PANTHER" id="PTHR23502">
    <property type="entry name" value="MAJOR FACILITATOR SUPERFAMILY"/>
    <property type="match status" value="1"/>
</dbReference>
<keyword evidence="2 6" id="KW-0812">Transmembrane</keyword>
<dbReference type="STRING" id="913774.A0A0C3GGN0"/>
<feature type="transmembrane region" description="Helical" evidence="6">
    <location>
        <begin position="448"/>
        <end position="472"/>
    </location>
</feature>
<gene>
    <name evidence="8" type="ORF">OIDMADRAFT_106416</name>
</gene>
<feature type="transmembrane region" description="Helical" evidence="6">
    <location>
        <begin position="46"/>
        <end position="65"/>
    </location>
</feature>
<accession>A0A0C3GGN0</accession>
<reference evidence="8 9" key="1">
    <citation type="submission" date="2014-04" db="EMBL/GenBank/DDBJ databases">
        <authorList>
            <consortium name="DOE Joint Genome Institute"/>
            <person name="Kuo A."/>
            <person name="Martino E."/>
            <person name="Perotto S."/>
            <person name="Kohler A."/>
            <person name="Nagy L.G."/>
            <person name="Floudas D."/>
            <person name="Copeland A."/>
            <person name="Barry K.W."/>
            <person name="Cichocki N."/>
            <person name="Veneault-Fourrey C."/>
            <person name="LaButti K."/>
            <person name="Lindquist E.A."/>
            <person name="Lipzen A."/>
            <person name="Lundell T."/>
            <person name="Morin E."/>
            <person name="Murat C."/>
            <person name="Sun H."/>
            <person name="Tunlid A."/>
            <person name="Henrissat B."/>
            <person name="Grigoriev I.V."/>
            <person name="Hibbett D.S."/>
            <person name="Martin F."/>
            <person name="Nordberg H.P."/>
            <person name="Cantor M.N."/>
            <person name="Hua S.X."/>
        </authorList>
    </citation>
    <scope>NUCLEOTIDE SEQUENCE [LARGE SCALE GENOMIC DNA]</scope>
    <source>
        <strain evidence="8 9">Zn</strain>
    </source>
</reference>
<dbReference type="InterPro" id="IPR036259">
    <property type="entry name" value="MFS_trans_sf"/>
</dbReference>
<dbReference type="InParanoid" id="A0A0C3GGN0"/>
<evidence type="ECO:0000313" key="8">
    <source>
        <dbReference type="EMBL" id="KIM95310.1"/>
    </source>
</evidence>
<feature type="transmembrane region" description="Helical" evidence="6">
    <location>
        <begin position="171"/>
        <end position="196"/>
    </location>
</feature>
<feature type="transmembrane region" description="Helical" evidence="6">
    <location>
        <begin position="112"/>
        <end position="131"/>
    </location>
</feature>
<keyword evidence="9" id="KW-1185">Reference proteome</keyword>
<reference evidence="9" key="2">
    <citation type="submission" date="2015-01" db="EMBL/GenBank/DDBJ databases">
        <title>Evolutionary Origins and Diversification of the Mycorrhizal Mutualists.</title>
        <authorList>
            <consortium name="DOE Joint Genome Institute"/>
            <consortium name="Mycorrhizal Genomics Consortium"/>
            <person name="Kohler A."/>
            <person name="Kuo A."/>
            <person name="Nagy L.G."/>
            <person name="Floudas D."/>
            <person name="Copeland A."/>
            <person name="Barry K.W."/>
            <person name="Cichocki N."/>
            <person name="Veneault-Fourrey C."/>
            <person name="LaButti K."/>
            <person name="Lindquist E.A."/>
            <person name="Lipzen A."/>
            <person name="Lundell T."/>
            <person name="Morin E."/>
            <person name="Murat C."/>
            <person name="Riley R."/>
            <person name="Ohm R."/>
            <person name="Sun H."/>
            <person name="Tunlid A."/>
            <person name="Henrissat B."/>
            <person name="Grigoriev I.V."/>
            <person name="Hibbett D.S."/>
            <person name="Martin F."/>
        </authorList>
    </citation>
    <scope>NUCLEOTIDE SEQUENCE [LARGE SCALE GENOMIC DNA]</scope>
    <source>
        <strain evidence="9">Zn</strain>
    </source>
</reference>
<dbReference type="Gene3D" id="1.20.1250.20">
    <property type="entry name" value="MFS general substrate transporter like domains"/>
    <property type="match status" value="1"/>
</dbReference>
<feature type="domain" description="Major facilitator superfamily (MFS) profile" evidence="7">
    <location>
        <begin position="47"/>
        <end position="477"/>
    </location>
</feature>
<evidence type="ECO:0000259" key="7">
    <source>
        <dbReference type="PROSITE" id="PS50850"/>
    </source>
</evidence>
<comment type="subcellular location">
    <subcellularLocation>
        <location evidence="1">Membrane</location>
        <topology evidence="1">Multi-pass membrane protein</topology>
    </subcellularLocation>
</comment>
<dbReference type="OrthoDB" id="5296287at2759"/>
<dbReference type="HOGENOM" id="CLU_008455_1_0_1"/>
<feature type="transmembrane region" description="Helical" evidence="6">
    <location>
        <begin position="85"/>
        <end position="105"/>
    </location>
</feature>
<evidence type="ECO:0000256" key="4">
    <source>
        <dbReference type="ARBA" id="ARBA00023136"/>
    </source>
</evidence>
<evidence type="ECO:0000256" key="2">
    <source>
        <dbReference type="ARBA" id="ARBA00022692"/>
    </source>
</evidence>
<dbReference type="FunFam" id="1.20.1250.20:FF:000509">
    <property type="entry name" value="MFS general substrate transporter"/>
    <property type="match status" value="1"/>
</dbReference>
<sequence length="490" mass="53181">MDETRPLLEHIDSSLGHSVERPLVDFDPNGDPENPMDWSRAYKRGVVILLAVMAFTVTFTCIGVVPVAERIVLDLEGRESKSASILLVTVWELGEAAGPLLIAPLSEIYGRYPVFNIANIIFILGVLLAAFSQTTGLFIFSRFLTGFAVASNVLNPAIIGDIFPSEKRGSGMSLIMLAPLLGGAVGPAICGAIAETMGWRRILWMSAILSILCEVLFFTLLRETYKVPILQRKAARLRKEMKDESLKCAWDADITGATLSWAALRTSITRPIIVMWSSAVLQIMSFYGGIVFAFYYILATTLPDMLKEVYGFSPALTGSSFLAFSVGATGGIVVCNVFLDHVYVMLGKSNGITAAPEFRLPFMIGGAAFLPAIVALYGWVPYAHWPISVLLLAVGLLGFVMILIWVPLSSYIVDAFGLYSASAMTIALIARCLAGTLLPLAIPPLTNALGLGYGFLVLATVCLALIPLPAAVMRYGSRWRQNSAYTRHYE</sequence>
<keyword evidence="4 6" id="KW-0472">Membrane</keyword>
<protein>
    <recommendedName>
        <fullName evidence="7">Major facilitator superfamily (MFS) profile domain-containing protein</fullName>
    </recommendedName>
</protein>
<evidence type="ECO:0000256" key="5">
    <source>
        <dbReference type="ARBA" id="ARBA00038347"/>
    </source>
</evidence>
<dbReference type="GO" id="GO:0022857">
    <property type="term" value="F:transmembrane transporter activity"/>
    <property type="evidence" value="ECO:0007669"/>
    <property type="project" value="InterPro"/>
</dbReference>
<feature type="transmembrane region" description="Helical" evidence="6">
    <location>
        <begin position="360"/>
        <end position="379"/>
    </location>
</feature>
<dbReference type="Pfam" id="PF07690">
    <property type="entry name" value="MFS_1"/>
    <property type="match status" value="1"/>
</dbReference>
<dbReference type="InterPro" id="IPR020846">
    <property type="entry name" value="MFS_dom"/>
</dbReference>
<evidence type="ECO:0000313" key="9">
    <source>
        <dbReference type="Proteomes" id="UP000054321"/>
    </source>
</evidence>
<evidence type="ECO:0000256" key="1">
    <source>
        <dbReference type="ARBA" id="ARBA00004141"/>
    </source>
</evidence>
<feature type="transmembrane region" description="Helical" evidence="6">
    <location>
        <begin position="202"/>
        <end position="221"/>
    </location>
</feature>
<dbReference type="PANTHER" id="PTHR23502:SF163">
    <property type="entry name" value="MAJOR FACILITATOR SUPERFAMILY (MFS) PROFILE DOMAIN-CONTAINING PROTEIN"/>
    <property type="match status" value="1"/>
</dbReference>
<evidence type="ECO:0000256" key="6">
    <source>
        <dbReference type="SAM" id="Phobius"/>
    </source>
</evidence>
<keyword evidence="3 6" id="KW-1133">Transmembrane helix</keyword>
<dbReference type="InterPro" id="IPR011701">
    <property type="entry name" value="MFS"/>
</dbReference>
<evidence type="ECO:0000256" key="3">
    <source>
        <dbReference type="ARBA" id="ARBA00022989"/>
    </source>
</evidence>
<dbReference type="Proteomes" id="UP000054321">
    <property type="component" value="Unassembled WGS sequence"/>
</dbReference>
<feature type="transmembrane region" description="Helical" evidence="6">
    <location>
        <begin position="385"/>
        <end position="406"/>
    </location>
</feature>
<dbReference type="SUPFAM" id="SSF103473">
    <property type="entry name" value="MFS general substrate transporter"/>
    <property type="match status" value="1"/>
</dbReference>
<organism evidence="8 9">
    <name type="scientific">Oidiodendron maius (strain Zn)</name>
    <dbReference type="NCBI Taxonomy" id="913774"/>
    <lineage>
        <taxon>Eukaryota</taxon>
        <taxon>Fungi</taxon>
        <taxon>Dikarya</taxon>
        <taxon>Ascomycota</taxon>
        <taxon>Pezizomycotina</taxon>
        <taxon>Leotiomycetes</taxon>
        <taxon>Leotiomycetes incertae sedis</taxon>
        <taxon>Myxotrichaceae</taxon>
        <taxon>Oidiodendron</taxon>
    </lineage>
</organism>
<name>A0A0C3GGN0_OIDMZ</name>
<dbReference type="EMBL" id="KN832887">
    <property type="protein sequence ID" value="KIM95310.1"/>
    <property type="molecule type" value="Genomic_DNA"/>
</dbReference>
<feature type="transmembrane region" description="Helical" evidence="6">
    <location>
        <begin position="137"/>
        <end position="159"/>
    </location>
</feature>
<dbReference type="GO" id="GO:0016020">
    <property type="term" value="C:membrane"/>
    <property type="evidence" value="ECO:0007669"/>
    <property type="project" value="UniProtKB-SubCell"/>
</dbReference>
<feature type="transmembrane region" description="Helical" evidence="6">
    <location>
        <begin position="318"/>
        <end position="339"/>
    </location>
</feature>
<feature type="transmembrane region" description="Helical" evidence="6">
    <location>
        <begin position="418"/>
        <end position="442"/>
    </location>
</feature>